<dbReference type="Proteomes" id="UP000199451">
    <property type="component" value="Unassembled WGS sequence"/>
</dbReference>
<evidence type="ECO:0000313" key="3">
    <source>
        <dbReference type="Proteomes" id="UP000199451"/>
    </source>
</evidence>
<evidence type="ECO:0000313" key="2">
    <source>
        <dbReference type="EMBL" id="SDM62602.1"/>
    </source>
</evidence>
<evidence type="ECO:0008006" key="4">
    <source>
        <dbReference type="Google" id="ProtNLM"/>
    </source>
</evidence>
<evidence type="ECO:0000256" key="1">
    <source>
        <dbReference type="SAM" id="MobiDB-lite"/>
    </source>
</evidence>
<dbReference type="EMBL" id="FNHL01000002">
    <property type="protein sequence ID" value="SDM62602.1"/>
    <property type="molecule type" value="Genomic_DNA"/>
</dbReference>
<name>A0A1G9URT4_9EURY</name>
<sequence>MKPQTINTSPEQSTETPTAPSFADFTLPSSLDSTGTKLVYLYLDATNGGDIADLRASLGMKTITLYPILQTLETNGLVKRDGDEYHIAS</sequence>
<dbReference type="OrthoDB" id="304983at2157"/>
<dbReference type="AlphaFoldDB" id="A0A1G9URT4"/>
<protein>
    <recommendedName>
        <fullName evidence="4">Sugar-specific transcriptional regulator TrmB</fullName>
    </recommendedName>
</protein>
<feature type="region of interest" description="Disordered" evidence="1">
    <location>
        <begin position="1"/>
        <end position="25"/>
    </location>
</feature>
<organism evidence="2 3">
    <name type="scientific">Halogranum gelatinilyticum</name>
    <dbReference type="NCBI Taxonomy" id="660521"/>
    <lineage>
        <taxon>Archaea</taxon>
        <taxon>Methanobacteriati</taxon>
        <taxon>Methanobacteriota</taxon>
        <taxon>Stenosarchaea group</taxon>
        <taxon>Halobacteria</taxon>
        <taxon>Halobacteriales</taxon>
        <taxon>Haloferacaceae</taxon>
    </lineage>
</organism>
<proteinExistence type="predicted"/>
<dbReference type="SUPFAM" id="SSF46785">
    <property type="entry name" value="Winged helix' DNA-binding domain"/>
    <property type="match status" value="1"/>
</dbReference>
<dbReference type="RefSeq" id="WP_089697580.1">
    <property type="nucleotide sequence ID" value="NZ_FNHL01000002.1"/>
</dbReference>
<keyword evidence="3" id="KW-1185">Reference proteome</keyword>
<dbReference type="InterPro" id="IPR036390">
    <property type="entry name" value="WH_DNA-bd_sf"/>
</dbReference>
<feature type="compositionally biased region" description="Polar residues" evidence="1">
    <location>
        <begin position="1"/>
        <end position="19"/>
    </location>
</feature>
<dbReference type="STRING" id="660521.SAMN04487949_2308"/>
<accession>A0A1G9URT4</accession>
<reference evidence="3" key="1">
    <citation type="submission" date="2016-10" db="EMBL/GenBank/DDBJ databases">
        <authorList>
            <person name="Varghese N."/>
            <person name="Submissions S."/>
        </authorList>
    </citation>
    <scope>NUCLEOTIDE SEQUENCE [LARGE SCALE GENOMIC DNA]</scope>
    <source>
        <strain evidence="3">CGMCC 1.10119</strain>
    </source>
</reference>
<gene>
    <name evidence="2" type="ORF">SAMN04487949_2308</name>
</gene>